<dbReference type="EMBL" id="CSBK01003068">
    <property type="protein sequence ID" value="CPA54921.1"/>
    <property type="molecule type" value="Genomic_DNA"/>
</dbReference>
<name>A0A916LF88_MYCTX</name>
<reference evidence="2" key="1">
    <citation type="submission" date="2015-03" db="EMBL/GenBank/DDBJ databases">
        <authorList>
            <consortium name="Pathogen Informatics"/>
        </authorList>
    </citation>
    <scope>NUCLEOTIDE SEQUENCE [LARGE SCALE GENOMIC DNA]</scope>
    <source>
        <strain evidence="2">N09902308</strain>
    </source>
</reference>
<dbReference type="AlphaFoldDB" id="A0A916LF88"/>
<protein>
    <submittedName>
        <fullName evidence="1">Uncharacterized protein</fullName>
    </submittedName>
</protein>
<sequence length="33" mass="3643">MVRPAVAPSTNPRAIWSAAAQKLSPVRWKPNIE</sequence>
<organism evidence="1 2">
    <name type="scientific">Mycobacterium tuberculosis</name>
    <dbReference type="NCBI Taxonomy" id="1773"/>
    <lineage>
        <taxon>Bacteria</taxon>
        <taxon>Bacillati</taxon>
        <taxon>Actinomycetota</taxon>
        <taxon>Actinomycetes</taxon>
        <taxon>Mycobacteriales</taxon>
        <taxon>Mycobacteriaceae</taxon>
        <taxon>Mycobacterium</taxon>
        <taxon>Mycobacterium tuberculosis complex</taxon>
    </lineage>
</organism>
<comment type="caution">
    <text evidence="1">The sequence shown here is derived from an EMBL/GenBank/DDBJ whole genome shotgun (WGS) entry which is preliminary data.</text>
</comment>
<proteinExistence type="predicted"/>
<gene>
    <name evidence="1" type="ORF">ERS007739_04677</name>
</gene>
<evidence type="ECO:0000313" key="1">
    <source>
        <dbReference type="EMBL" id="CPA54921.1"/>
    </source>
</evidence>
<evidence type="ECO:0000313" key="2">
    <source>
        <dbReference type="Proteomes" id="UP000039021"/>
    </source>
</evidence>
<accession>A0A916LF88</accession>
<dbReference type="Proteomes" id="UP000039021">
    <property type="component" value="Unassembled WGS sequence"/>
</dbReference>